<gene>
    <name evidence="5" type="ORF">VN24_12945</name>
</gene>
<feature type="transmembrane region" description="Helical" evidence="3">
    <location>
        <begin position="94"/>
        <end position="114"/>
    </location>
</feature>
<keyword evidence="3" id="KW-0812">Transmembrane</keyword>
<dbReference type="RefSeq" id="WP_045670743.1">
    <property type="nucleotide sequence ID" value="NZ_CP011058.1"/>
</dbReference>
<keyword evidence="3" id="KW-1133">Transmembrane helix</keyword>
<name>A0A0D5NIX1_9BACL</name>
<reference evidence="6" key="2">
    <citation type="submission" date="2015-03" db="EMBL/GenBank/DDBJ databases">
        <title>Genome sequence of Paenibacillus beijingensis strain DSM 24997T.</title>
        <authorList>
            <person name="Kwak Y."/>
            <person name="Shin J.-H."/>
        </authorList>
    </citation>
    <scope>NUCLEOTIDE SEQUENCE [LARGE SCALE GENOMIC DNA]</scope>
    <source>
        <strain evidence="6">DSM 24997</strain>
    </source>
</reference>
<evidence type="ECO:0000256" key="1">
    <source>
        <dbReference type="ARBA" id="ARBA00024353"/>
    </source>
</evidence>
<evidence type="ECO:0000256" key="3">
    <source>
        <dbReference type="SAM" id="Phobius"/>
    </source>
</evidence>
<dbReference type="InterPro" id="IPR027383">
    <property type="entry name" value="Znf_put"/>
</dbReference>
<reference evidence="5 6" key="1">
    <citation type="journal article" date="2015" name="J. Biotechnol.">
        <title>Complete genome sequence of Paenibacillus beijingensis 7188(T) (=DSM 24997(T)), a novel rhizobacterium from jujube garden soil.</title>
        <authorList>
            <person name="Kwak Y."/>
            <person name="Shin J.H."/>
        </authorList>
    </citation>
    <scope>NUCLEOTIDE SEQUENCE [LARGE SCALE GENOMIC DNA]</scope>
    <source>
        <strain evidence="5 6">DSM 24997</strain>
    </source>
</reference>
<dbReference type="PATRIC" id="fig|1126833.4.peg.2821"/>
<keyword evidence="6" id="KW-1185">Reference proteome</keyword>
<comment type="similarity">
    <text evidence="1">Belongs to the zinc-associated anti-sigma factor (ZAS) superfamily. Anti-sigma-W factor family.</text>
</comment>
<evidence type="ECO:0000313" key="5">
    <source>
        <dbReference type="EMBL" id="AJY75314.1"/>
    </source>
</evidence>
<feature type="domain" description="Putative zinc-finger" evidence="4">
    <location>
        <begin position="4"/>
        <end position="37"/>
    </location>
</feature>
<proteinExistence type="inferred from homology"/>
<dbReference type="KEGG" id="pbj:VN24_12945"/>
<sequence>MNCNVAIVWIRDYMDGELPRKDILTLKSHLLSCPACRSRFEQLERTEALLFTAMKEEPYATDQAASEALNRRIMESLPKPKRQRTWTRWVRRHPAAAAAAVFVLVMLASFTSSWDKSSELIVRGSDLQQVVINGDTVTVPEGVSVNGDLTIENGTADVRGDVNGNVTVIDGSLYTASTAHIAGQTKEIDRALDWFWYKVTQTFSGLTN</sequence>
<dbReference type="Pfam" id="PF13490">
    <property type="entry name" value="zf-HC2"/>
    <property type="match status" value="1"/>
</dbReference>
<keyword evidence="3" id="KW-0472">Membrane</keyword>
<dbReference type="InterPro" id="IPR041916">
    <property type="entry name" value="Anti_sigma_zinc_sf"/>
</dbReference>
<dbReference type="STRING" id="1126833.VN24_12945"/>
<dbReference type="OrthoDB" id="9782842at2"/>
<evidence type="ECO:0000313" key="6">
    <source>
        <dbReference type="Proteomes" id="UP000032633"/>
    </source>
</evidence>
<dbReference type="Proteomes" id="UP000032633">
    <property type="component" value="Chromosome"/>
</dbReference>
<dbReference type="EMBL" id="CP011058">
    <property type="protein sequence ID" value="AJY75314.1"/>
    <property type="molecule type" value="Genomic_DNA"/>
</dbReference>
<evidence type="ECO:0000259" key="4">
    <source>
        <dbReference type="Pfam" id="PF13490"/>
    </source>
</evidence>
<dbReference type="Gene3D" id="1.10.10.1320">
    <property type="entry name" value="Anti-sigma factor, zinc-finger domain"/>
    <property type="match status" value="1"/>
</dbReference>
<evidence type="ECO:0000256" key="2">
    <source>
        <dbReference type="ARBA" id="ARBA00024438"/>
    </source>
</evidence>
<dbReference type="AlphaFoldDB" id="A0A0D5NIX1"/>
<accession>A0A0D5NIX1</accession>
<organism evidence="5 6">
    <name type="scientific">Paenibacillus beijingensis</name>
    <dbReference type="NCBI Taxonomy" id="1126833"/>
    <lineage>
        <taxon>Bacteria</taxon>
        <taxon>Bacillati</taxon>
        <taxon>Bacillota</taxon>
        <taxon>Bacilli</taxon>
        <taxon>Bacillales</taxon>
        <taxon>Paenibacillaceae</taxon>
        <taxon>Paenibacillus</taxon>
    </lineage>
</organism>
<dbReference type="HOGENOM" id="CLU_1347302_0_0_9"/>
<protein>
    <recommendedName>
        <fullName evidence="2">Anti-sigma-W factor RsiW</fullName>
    </recommendedName>
</protein>